<evidence type="ECO:0000313" key="1">
    <source>
        <dbReference type="EMBL" id="KAJ7956450.1"/>
    </source>
</evidence>
<keyword evidence="2" id="KW-1185">Reference proteome</keyword>
<protein>
    <submittedName>
        <fullName evidence="1">ATP-binding cassette sub-family D member 4</fullName>
    </submittedName>
</protein>
<name>A0AAD7LE37_QUISA</name>
<sequence>MGDNVPSLIRLPPASVEIPEKAQPVSPIVKINIQHNGSELYDSFELRAMTHQLNKAIHGSRASSPAYLKSPIYQHHLDRLYRGNAKSPRRILYSQNKKECEKGTRESTRGFMSQLWMKVKQGLLRKKQKADELNKTKRIN</sequence>
<comment type="caution">
    <text evidence="1">The sequence shown here is derived from an EMBL/GenBank/DDBJ whole genome shotgun (WGS) entry which is preliminary data.</text>
</comment>
<gene>
    <name evidence="1" type="ORF">O6P43_022895</name>
</gene>
<evidence type="ECO:0000313" key="2">
    <source>
        <dbReference type="Proteomes" id="UP001163823"/>
    </source>
</evidence>
<accession>A0AAD7LE37</accession>
<dbReference type="Proteomes" id="UP001163823">
    <property type="component" value="Chromosome 9"/>
</dbReference>
<reference evidence="1" key="1">
    <citation type="journal article" date="2023" name="Science">
        <title>Elucidation of the pathway for biosynthesis of saponin adjuvants from the soapbark tree.</title>
        <authorList>
            <person name="Reed J."/>
            <person name="Orme A."/>
            <person name="El-Demerdash A."/>
            <person name="Owen C."/>
            <person name="Martin L.B.B."/>
            <person name="Misra R.C."/>
            <person name="Kikuchi S."/>
            <person name="Rejzek M."/>
            <person name="Martin A.C."/>
            <person name="Harkess A."/>
            <person name="Leebens-Mack J."/>
            <person name="Louveau T."/>
            <person name="Stephenson M.J."/>
            <person name="Osbourn A."/>
        </authorList>
    </citation>
    <scope>NUCLEOTIDE SEQUENCE</scope>
    <source>
        <strain evidence="1">S10</strain>
    </source>
</reference>
<dbReference type="GO" id="GO:0005524">
    <property type="term" value="F:ATP binding"/>
    <property type="evidence" value="ECO:0007669"/>
    <property type="project" value="UniProtKB-KW"/>
</dbReference>
<proteinExistence type="predicted"/>
<organism evidence="1 2">
    <name type="scientific">Quillaja saponaria</name>
    <name type="common">Soap bark tree</name>
    <dbReference type="NCBI Taxonomy" id="32244"/>
    <lineage>
        <taxon>Eukaryota</taxon>
        <taxon>Viridiplantae</taxon>
        <taxon>Streptophyta</taxon>
        <taxon>Embryophyta</taxon>
        <taxon>Tracheophyta</taxon>
        <taxon>Spermatophyta</taxon>
        <taxon>Magnoliopsida</taxon>
        <taxon>eudicotyledons</taxon>
        <taxon>Gunneridae</taxon>
        <taxon>Pentapetalae</taxon>
        <taxon>rosids</taxon>
        <taxon>fabids</taxon>
        <taxon>Fabales</taxon>
        <taxon>Quillajaceae</taxon>
        <taxon>Quillaja</taxon>
    </lineage>
</organism>
<dbReference type="EMBL" id="JARAOO010000009">
    <property type="protein sequence ID" value="KAJ7956450.1"/>
    <property type="molecule type" value="Genomic_DNA"/>
</dbReference>
<dbReference type="AlphaFoldDB" id="A0AAD7LE37"/>
<keyword evidence="1" id="KW-0547">Nucleotide-binding</keyword>
<keyword evidence="1" id="KW-0067">ATP-binding</keyword>
<dbReference type="KEGG" id="qsa:O6P43_022895"/>